<evidence type="ECO:0000313" key="4">
    <source>
        <dbReference type="Proteomes" id="UP001142462"/>
    </source>
</evidence>
<evidence type="ECO:0000313" key="3">
    <source>
        <dbReference type="EMBL" id="GLJ61998.1"/>
    </source>
</evidence>
<protein>
    <recommendedName>
        <fullName evidence="2">DUF2231 domain-containing protein</fullName>
    </recommendedName>
</protein>
<evidence type="ECO:0000259" key="2">
    <source>
        <dbReference type="Pfam" id="PF09990"/>
    </source>
</evidence>
<feature type="domain" description="DUF2231" evidence="2">
    <location>
        <begin position="8"/>
        <end position="157"/>
    </location>
</feature>
<feature type="transmembrane region" description="Helical" evidence="1">
    <location>
        <begin position="83"/>
        <end position="105"/>
    </location>
</feature>
<sequence length="159" mass="16250">MNPFEVAGLPLHPLVVHGTVVLVPLTALALVLGAILPSARRRLGAVTPLAAVVTVVLVYVAVVSGGALKEVVGPLPQVARHEALAVLVPPWTIGMAVVAVAQWLWFRRRPADGASTREASRRDRVVGVTIAGLALVTASGATVSVVLAGEAGARAVWGG</sequence>
<dbReference type="EMBL" id="BSEJ01000010">
    <property type="protein sequence ID" value="GLJ61998.1"/>
    <property type="molecule type" value="Genomic_DNA"/>
</dbReference>
<dbReference type="RefSeq" id="WP_271173709.1">
    <property type="nucleotide sequence ID" value="NZ_BSEJ01000010.1"/>
</dbReference>
<dbReference type="Proteomes" id="UP001142462">
    <property type="component" value="Unassembled WGS sequence"/>
</dbReference>
<accession>A0A9W6H483</accession>
<keyword evidence="1" id="KW-1133">Transmembrane helix</keyword>
<proteinExistence type="predicted"/>
<organism evidence="3 4">
    <name type="scientific">Microbacterium barkeri</name>
    <dbReference type="NCBI Taxonomy" id="33917"/>
    <lineage>
        <taxon>Bacteria</taxon>
        <taxon>Bacillati</taxon>
        <taxon>Actinomycetota</taxon>
        <taxon>Actinomycetes</taxon>
        <taxon>Micrococcales</taxon>
        <taxon>Microbacteriaceae</taxon>
        <taxon>Microbacterium</taxon>
    </lineage>
</organism>
<name>A0A9W6H483_9MICO</name>
<dbReference type="Pfam" id="PF09990">
    <property type="entry name" value="DUF2231"/>
    <property type="match status" value="1"/>
</dbReference>
<reference evidence="3" key="2">
    <citation type="submission" date="2023-01" db="EMBL/GenBank/DDBJ databases">
        <authorList>
            <person name="Sun Q."/>
            <person name="Evtushenko L."/>
        </authorList>
    </citation>
    <scope>NUCLEOTIDE SEQUENCE</scope>
    <source>
        <strain evidence="3">VKM Ac-1020</strain>
    </source>
</reference>
<feature type="transmembrane region" description="Helical" evidence="1">
    <location>
        <begin position="125"/>
        <end position="149"/>
    </location>
</feature>
<dbReference type="InterPro" id="IPR019251">
    <property type="entry name" value="DUF2231_TM"/>
</dbReference>
<feature type="transmembrane region" description="Helical" evidence="1">
    <location>
        <begin position="14"/>
        <end position="36"/>
    </location>
</feature>
<keyword evidence="4" id="KW-1185">Reference proteome</keyword>
<feature type="transmembrane region" description="Helical" evidence="1">
    <location>
        <begin position="43"/>
        <end position="63"/>
    </location>
</feature>
<dbReference type="AlphaFoldDB" id="A0A9W6H483"/>
<keyword evidence="1" id="KW-0812">Transmembrane</keyword>
<reference evidence="3" key="1">
    <citation type="journal article" date="2014" name="Int. J. Syst. Evol. Microbiol.">
        <title>Complete genome sequence of Corynebacterium casei LMG S-19264T (=DSM 44701T), isolated from a smear-ripened cheese.</title>
        <authorList>
            <consortium name="US DOE Joint Genome Institute (JGI-PGF)"/>
            <person name="Walter F."/>
            <person name="Albersmeier A."/>
            <person name="Kalinowski J."/>
            <person name="Ruckert C."/>
        </authorList>
    </citation>
    <scope>NUCLEOTIDE SEQUENCE</scope>
    <source>
        <strain evidence="3">VKM Ac-1020</strain>
    </source>
</reference>
<comment type="caution">
    <text evidence="3">The sequence shown here is derived from an EMBL/GenBank/DDBJ whole genome shotgun (WGS) entry which is preliminary data.</text>
</comment>
<gene>
    <name evidence="3" type="ORF">GCM10017576_21280</name>
</gene>
<evidence type="ECO:0000256" key="1">
    <source>
        <dbReference type="SAM" id="Phobius"/>
    </source>
</evidence>
<keyword evidence="1" id="KW-0472">Membrane</keyword>